<dbReference type="Pfam" id="PF13643">
    <property type="entry name" value="DUF4145"/>
    <property type="match status" value="1"/>
</dbReference>
<dbReference type="RefSeq" id="WP_106531259.1">
    <property type="nucleotide sequence ID" value="NZ_PYAW01000010.1"/>
</dbReference>
<reference evidence="2 3" key="1">
    <citation type="submission" date="2018-03" db="EMBL/GenBank/DDBJ databases">
        <title>Genomic Encyclopedia of Archaeal and Bacterial Type Strains, Phase II (KMG-II): from individual species to whole genera.</title>
        <authorList>
            <person name="Goeker M."/>
        </authorList>
    </citation>
    <scope>NUCLEOTIDE SEQUENCE [LARGE SCALE GENOMIC DNA]</scope>
    <source>
        <strain evidence="2 3">DSM 24859</strain>
    </source>
</reference>
<protein>
    <submittedName>
        <fullName evidence="2">Uncharacterized protein DUF4145</fullName>
    </submittedName>
</protein>
<dbReference type="AlphaFoldDB" id="A0A2P8H9A0"/>
<evidence type="ECO:0000259" key="1">
    <source>
        <dbReference type="Pfam" id="PF13643"/>
    </source>
</evidence>
<accession>A0A2P8H9A0</accession>
<gene>
    <name evidence="2" type="ORF">CLV51_11018</name>
</gene>
<sequence>MVIEKISVLANTNNNPTISITCPGCGHRGVFRTSGGDLVDNSNTRIYGQRYCPDDYCRTHIFFVYNTSIGSFYTYPSQTISFDKASIPSGVLQAFEESVICHANKCYIASGIMIRKTLEEICTDKVATGANLYQKLQALSQSIMIPQELKDAMQDLRLLGNDAAHIEAQTYNQVGKDEIEISIEFTKEILKAVYQYDGLLAKLRSLKRT</sequence>
<keyword evidence="3" id="KW-1185">Reference proteome</keyword>
<dbReference type="Proteomes" id="UP000240971">
    <property type="component" value="Unassembled WGS sequence"/>
</dbReference>
<evidence type="ECO:0000313" key="3">
    <source>
        <dbReference type="Proteomes" id="UP000240971"/>
    </source>
</evidence>
<dbReference type="EMBL" id="PYAW01000010">
    <property type="protein sequence ID" value="PSL42802.1"/>
    <property type="molecule type" value="Genomic_DNA"/>
</dbReference>
<feature type="domain" description="DUF4145" evidence="1">
    <location>
        <begin position="105"/>
        <end position="186"/>
    </location>
</feature>
<name>A0A2P8H9A0_CHINA</name>
<organism evidence="2 3">
    <name type="scientific">Chitinophaga niastensis</name>
    <dbReference type="NCBI Taxonomy" id="536980"/>
    <lineage>
        <taxon>Bacteria</taxon>
        <taxon>Pseudomonadati</taxon>
        <taxon>Bacteroidota</taxon>
        <taxon>Chitinophagia</taxon>
        <taxon>Chitinophagales</taxon>
        <taxon>Chitinophagaceae</taxon>
        <taxon>Chitinophaga</taxon>
    </lineage>
</organism>
<proteinExistence type="predicted"/>
<evidence type="ECO:0000313" key="2">
    <source>
        <dbReference type="EMBL" id="PSL42802.1"/>
    </source>
</evidence>
<dbReference type="InterPro" id="IPR025285">
    <property type="entry name" value="DUF4145"/>
</dbReference>
<comment type="caution">
    <text evidence="2">The sequence shown here is derived from an EMBL/GenBank/DDBJ whole genome shotgun (WGS) entry which is preliminary data.</text>
</comment>